<dbReference type="PANTHER" id="PTHR47327:SF1">
    <property type="entry name" value="RE15579P"/>
    <property type="match status" value="1"/>
</dbReference>
<accession>C3XY53</accession>
<dbReference type="CDD" id="cd01099">
    <property type="entry name" value="PAN_AP_HGF"/>
    <property type="match status" value="1"/>
</dbReference>
<dbReference type="SUPFAM" id="SSF57414">
    <property type="entry name" value="Hairpin loop containing domain-like"/>
    <property type="match status" value="2"/>
</dbReference>
<dbReference type="PROSITE" id="PS50948">
    <property type="entry name" value="PAN"/>
    <property type="match status" value="2"/>
</dbReference>
<reference evidence="3" key="1">
    <citation type="journal article" date="2008" name="Nature">
        <title>The amphioxus genome and the evolution of the chordate karyotype.</title>
        <authorList>
            <consortium name="US DOE Joint Genome Institute (JGI-PGF)"/>
            <person name="Putnam N.H."/>
            <person name="Butts T."/>
            <person name="Ferrier D.E.K."/>
            <person name="Furlong R.F."/>
            <person name="Hellsten U."/>
            <person name="Kawashima T."/>
            <person name="Robinson-Rechavi M."/>
            <person name="Shoguchi E."/>
            <person name="Terry A."/>
            <person name="Yu J.-K."/>
            <person name="Benito-Gutierrez E.L."/>
            <person name="Dubchak I."/>
            <person name="Garcia-Fernandez J."/>
            <person name="Gibson-Brown J.J."/>
            <person name="Grigoriev I.V."/>
            <person name="Horton A.C."/>
            <person name="de Jong P.J."/>
            <person name="Jurka J."/>
            <person name="Kapitonov V.V."/>
            <person name="Kohara Y."/>
            <person name="Kuroki Y."/>
            <person name="Lindquist E."/>
            <person name="Lucas S."/>
            <person name="Osoegawa K."/>
            <person name="Pennacchio L.A."/>
            <person name="Salamov A.A."/>
            <person name="Satou Y."/>
            <person name="Sauka-Spengler T."/>
            <person name="Schmutz J."/>
            <person name="Shin-I T."/>
            <person name="Toyoda A."/>
            <person name="Bronner-Fraser M."/>
            <person name="Fujiyama A."/>
            <person name="Holland L.Z."/>
            <person name="Holland P.W.H."/>
            <person name="Satoh N."/>
            <person name="Rokhsar D.S."/>
        </authorList>
    </citation>
    <scope>NUCLEOTIDE SEQUENCE [LARGE SCALE GENOMIC DNA]</scope>
    <source>
        <strain evidence="3">S238N-H82</strain>
        <tissue evidence="3">Testes</tissue>
    </source>
</reference>
<feature type="signal peptide" evidence="1">
    <location>
        <begin position="1"/>
        <end position="27"/>
    </location>
</feature>
<gene>
    <name evidence="3" type="ORF">BRAFLDRAFT_70457</name>
</gene>
<dbReference type="AlphaFoldDB" id="C3XY53"/>
<evidence type="ECO:0000256" key="1">
    <source>
        <dbReference type="SAM" id="SignalP"/>
    </source>
</evidence>
<organism>
    <name type="scientific">Branchiostoma floridae</name>
    <name type="common">Florida lancelet</name>
    <name type="synonym">Amphioxus</name>
    <dbReference type="NCBI Taxonomy" id="7739"/>
    <lineage>
        <taxon>Eukaryota</taxon>
        <taxon>Metazoa</taxon>
        <taxon>Chordata</taxon>
        <taxon>Cephalochordata</taxon>
        <taxon>Leptocardii</taxon>
        <taxon>Amphioxiformes</taxon>
        <taxon>Branchiostomatidae</taxon>
        <taxon>Branchiostoma</taxon>
    </lineage>
</organism>
<dbReference type="SMART" id="SM00473">
    <property type="entry name" value="PAN_AP"/>
    <property type="match status" value="2"/>
</dbReference>
<name>C3XY53_BRAFL</name>
<feature type="domain" description="Apple" evidence="2">
    <location>
        <begin position="20"/>
        <end position="114"/>
    </location>
</feature>
<dbReference type="InterPro" id="IPR052774">
    <property type="entry name" value="Celegans_DevNeuronal_Protein"/>
</dbReference>
<feature type="domain" description="Apple" evidence="2">
    <location>
        <begin position="115"/>
        <end position="201"/>
    </location>
</feature>
<feature type="chain" id="PRO_5002934907" description="Apple domain-containing protein" evidence="1">
    <location>
        <begin position="28"/>
        <end position="214"/>
    </location>
</feature>
<evidence type="ECO:0000313" key="3">
    <source>
        <dbReference type="EMBL" id="EEN67107.1"/>
    </source>
</evidence>
<dbReference type="InterPro" id="IPR003609">
    <property type="entry name" value="Pan_app"/>
</dbReference>
<proteinExistence type="predicted"/>
<dbReference type="PANTHER" id="PTHR47327">
    <property type="entry name" value="FI18240P1-RELATED"/>
    <property type="match status" value="1"/>
</dbReference>
<dbReference type="Pfam" id="PF00024">
    <property type="entry name" value="PAN_1"/>
    <property type="match status" value="2"/>
</dbReference>
<protein>
    <recommendedName>
        <fullName evidence="2">Apple domain-containing protein</fullName>
    </recommendedName>
</protein>
<sequence length="214" mass="23259">MWGLPLFQSRFFHMLGLLLCLLIVTTGANTSLSLFDFYDEKALDGHNSQRIAGISKEDCATRCLTGTSTVAFGTCLSFDYDNNGGGACILSIANKDTPGANLNDGGTRFDYYHRKEGSMFEKHDNQALSGFNDQSVSGITPGDCALRCLQGTSSVPAGTCRSFDFDRSRSLCVLSINSKDTQPSALGLNNNNDYYHRKRECDLGLLSLGLSHLP</sequence>
<keyword evidence="1" id="KW-0732">Signal</keyword>
<evidence type="ECO:0000259" key="2">
    <source>
        <dbReference type="PROSITE" id="PS50948"/>
    </source>
</evidence>
<dbReference type="InParanoid" id="C3XY53"/>
<dbReference type="EMBL" id="GG666472">
    <property type="protein sequence ID" value="EEN67107.1"/>
    <property type="molecule type" value="Genomic_DNA"/>
</dbReference>
<dbReference type="Gene3D" id="3.50.4.10">
    <property type="entry name" value="Hepatocyte Growth Factor"/>
    <property type="match status" value="2"/>
</dbReference>